<evidence type="ECO:0000313" key="4">
    <source>
        <dbReference type="Proteomes" id="UP000318297"/>
    </source>
</evidence>
<dbReference type="Pfam" id="PF03795">
    <property type="entry name" value="YCII"/>
    <property type="match status" value="1"/>
</dbReference>
<comment type="caution">
    <text evidence="3">The sequence shown here is derived from an EMBL/GenBank/DDBJ whole genome shotgun (WGS) entry which is preliminary data.</text>
</comment>
<gene>
    <name evidence="3" type="ORF">BKA23_0260</name>
</gene>
<accession>A0A561E7A5</accession>
<protein>
    <recommendedName>
        <fullName evidence="2">YCII-related domain-containing protein</fullName>
    </recommendedName>
</protein>
<evidence type="ECO:0000259" key="2">
    <source>
        <dbReference type="Pfam" id="PF03795"/>
    </source>
</evidence>
<dbReference type="SUPFAM" id="SSF54909">
    <property type="entry name" value="Dimeric alpha+beta barrel"/>
    <property type="match status" value="1"/>
</dbReference>
<comment type="similarity">
    <text evidence="1">Belongs to the YciI family.</text>
</comment>
<dbReference type="PANTHER" id="PTHR35174:SF3">
    <property type="entry name" value="BLL7171 PROTEIN"/>
    <property type="match status" value="1"/>
</dbReference>
<feature type="domain" description="YCII-related" evidence="2">
    <location>
        <begin position="3"/>
        <end position="99"/>
    </location>
</feature>
<dbReference type="PANTHER" id="PTHR35174">
    <property type="entry name" value="BLL7171 PROTEIN-RELATED"/>
    <property type="match status" value="1"/>
</dbReference>
<organism evidence="3 4">
    <name type="scientific">Rudaeicoccus suwonensis</name>
    <dbReference type="NCBI Taxonomy" id="657409"/>
    <lineage>
        <taxon>Bacteria</taxon>
        <taxon>Bacillati</taxon>
        <taxon>Actinomycetota</taxon>
        <taxon>Actinomycetes</taxon>
        <taxon>Micrococcales</taxon>
        <taxon>Dermacoccaceae</taxon>
        <taxon>Rudaeicoccus</taxon>
    </lineage>
</organism>
<evidence type="ECO:0000256" key="1">
    <source>
        <dbReference type="ARBA" id="ARBA00007689"/>
    </source>
</evidence>
<sequence>MTKYLVIIAHSPNGWTDASPEQRQRWHQNHIDFHRVVGEHLLAGEALAGVDTATTLRHGDAGWAMTDGPYAESSEVIGGFYLLEADHLDQVTTWCELLPDCYALEIRPCVTVDGLDG</sequence>
<dbReference type="InterPro" id="IPR005545">
    <property type="entry name" value="YCII"/>
</dbReference>
<dbReference type="RefSeq" id="WP_170226324.1">
    <property type="nucleotide sequence ID" value="NZ_VIVQ01000001.1"/>
</dbReference>
<reference evidence="3 4" key="1">
    <citation type="submission" date="2019-06" db="EMBL/GenBank/DDBJ databases">
        <title>Sequencing the genomes of 1000 actinobacteria strains.</title>
        <authorList>
            <person name="Klenk H.-P."/>
        </authorList>
    </citation>
    <scope>NUCLEOTIDE SEQUENCE [LARGE SCALE GENOMIC DNA]</scope>
    <source>
        <strain evidence="3 4">DSM 19560</strain>
    </source>
</reference>
<keyword evidence="4" id="KW-1185">Reference proteome</keyword>
<evidence type="ECO:0000313" key="3">
    <source>
        <dbReference type="EMBL" id="TWE11491.1"/>
    </source>
</evidence>
<dbReference type="AlphaFoldDB" id="A0A561E7A5"/>
<dbReference type="Proteomes" id="UP000318297">
    <property type="component" value="Unassembled WGS sequence"/>
</dbReference>
<name>A0A561E7A5_9MICO</name>
<dbReference type="InterPro" id="IPR011008">
    <property type="entry name" value="Dimeric_a/b-barrel"/>
</dbReference>
<proteinExistence type="inferred from homology"/>
<dbReference type="Gene3D" id="3.30.70.1060">
    <property type="entry name" value="Dimeric alpha+beta barrel"/>
    <property type="match status" value="1"/>
</dbReference>
<dbReference type="EMBL" id="VIVQ01000001">
    <property type="protein sequence ID" value="TWE11491.1"/>
    <property type="molecule type" value="Genomic_DNA"/>
</dbReference>